<name>A0A1Q9BU31_SYMMI</name>
<dbReference type="GO" id="GO:0005840">
    <property type="term" value="C:ribosome"/>
    <property type="evidence" value="ECO:0007669"/>
    <property type="project" value="UniProtKB-KW"/>
</dbReference>
<proteinExistence type="inferred from homology"/>
<dbReference type="EMBL" id="LSRX01004111">
    <property type="protein sequence ID" value="OLP74203.1"/>
    <property type="molecule type" value="Genomic_DNA"/>
</dbReference>
<evidence type="ECO:0000313" key="5">
    <source>
        <dbReference type="Proteomes" id="UP000186817"/>
    </source>
</evidence>
<keyword evidence="2 4" id="KW-0689">Ribosomal protein</keyword>
<organism evidence="4 5">
    <name type="scientific">Symbiodinium microadriaticum</name>
    <name type="common">Dinoflagellate</name>
    <name type="synonym">Zooxanthella microadriatica</name>
    <dbReference type="NCBI Taxonomy" id="2951"/>
    <lineage>
        <taxon>Eukaryota</taxon>
        <taxon>Sar</taxon>
        <taxon>Alveolata</taxon>
        <taxon>Dinophyceae</taxon>
        <taxon>Suessiales</taxon>
        <taxon>Symbiodiniaceae</taxon>
        <taxon>Symbiodinium</taxon>
    </lineage>
</organism>
<dbReference type="GO" id="GO:0003735">
    <property type="term" value="F:structural constituent of ribosome"/>
    <property type="evidence" value="ECO:0007669"/>
    <property type="project" value="InterPro"/>
</dbReference>
<evidence type="ECO:0000256" key="2">
    <source>
        <dbReference type="ARBA" id="ARBA00022980"/>
    </source>
</evidence>
<accession>A0A1Q9BU31</accession>
<dbReference type="GO" id="GO:1990904">
    <property type="term" value="C:ribonucleoprotein complex"/>
    <property type="evidence" value="ECO:0007669"/>
    <property type="project" value="UniProtKB-KW"/>
</dbReference>
<dbReference type="SUPFAM" id="SSF50447">
    <property type="entry name" value="Translation proteins"/>
    <property type="match status" value="1"/>
</dbReference>
<comment type="similarity">
    <text evidence="1">Belongs to the universal ribosomal protein uL3 family.</text>
</comment>
<gene>
    <name evidence="4" type="primary">RPL3-1</name>
    <name evidence="4" type="ORF">AK812_SmicGene46327</name>
</gene>
<evidence type="ECO:0000256" key="1">
    <source>
        <dbReference type="ARBA" id="ARBA00006540"/>
    </source>
</evidence>
<dbReference type="AlphaFoldDB" id="A0A1Q9BU31"/>
<dbReference type="GO" id="GO:0006412">
    <property type="term" value="P:translation"/>
    <property type="evidence" value="ECO:0007669"/>
    <property type="project" value="InterPro"/>
</dbReference>
<keyword evidence="5" id="KW-1185">Reference proteome</keyword>
<evidence type="ECO:0000256" key="3">
    <source>
        <dbReference type="ARBA" id="ARBA00023274"/>
    </source>
</evidence>
<reference evidence="4 5" key="1">
    <citation type="submission" date="2016-02" db="EMBL/GenBank/DDBJ databases">
        <title>Genome analysis of coral dinoflagellate symbionts highlights evolutionary adaptations to a symbiotic lifestyle.</title>
        <authorList>
            <person name="Aranda M."/>
            <person name="Li Y."/>
            <person name="Liew Y.J."/>
            <person name="Baumgarten S."/>
            <person name="Simakov O."/>
            <person name="Wilson M."/>
            <person name="Piel J."/>
            <person name="Ashoor H."/>
            <person name="Bougouffa S."/>
            <person name="Bajic V.B."/>
            <person name="Ryu T."/>
            <person name="Ravasi T."/>
            <person name="Bayer T."/>
            <person name="Micklem G."/>
            <person name="Kim H."/>
            <person name="Bhak J."/>
            <person name="Lajeunesse T.C."/>
            <person name="Voolstra C.R."/>
        </authorList>
    </citation>
    <scope>NUCLEOTIDE SEQUENCE [LARGE SCALE GENOMIC DNA]</scope>
    <source>
        <strain evidence="4 5">CCMP2467</strain>
    </source>
</reference>
<evidence type="ECO:0000313" key="4">
    <source>
        <dbReference type="EMBL" id="OLP74203.1"/>
    </source>
</evidence>
<protein>
    <submittedName>
        <fullName evidence="4">60S ribosomal protein L3</fullName>
    </submittedName>
</protein>
<sequence length="38" mass="4353">MLEAITPMGGFSHYGEVREDWIMLKGTVMGPRKRLITM</sequence>
<keyword evidence="3" id="KW-0687">Ribonucleoprotein</keyword>
<dbReference type="InterPro" id="IPR000597">
    <property type="entry name" value="Ribosomal_uL3"/>
</dbReference>
<dbReference type="Pfam" id="PF00297">
    <property type="entry name" value="Ribosomal_L3"/>
    <property type="match status" value="1"/>
</dbReference>
<dbReference type="Proteomes" id="UP000186817">
    <property type="component" value="Unassembled WGS sequence"/>
</dbReference>
<dbReference type="OrthoDB" id="1611972at2759"/>
<dbReference type="InterPro" id="IPR009000">
    <property type="entry name" value="Transl_B-barrel_sf"/>
</dbReference>
<feature type="non-terminal residue" evidence="4">
    <location>
        <position position="38"/>
    </location>
</feature>
<dbReference type="Gene3D" id="2.40.30.10">
    <property type="entry name" value="Translation factors"/>
    <property type="match status" value="1"/>
</dbReference>
<comment type="caution">
    <text evidence="4">The sequence shown here is derived from an EMBL/GenBank/DDBJ whole genome shotgun (WGS) entry which is preliminary data.</text>
</comment>